<dbReference type="RefSeq" id="WP_172154300.1">
    <property type="nucleotide sequence ID" value="NZ_CP053564.1"/>
</dbReference>
<gene>
    <name evidence="1" type="ORF">HOP40_02640</name>
</gene>
<proteinExistence type="predicted"/>
<evidence type="ECO:0000313" key="1">
    <source>
        <dbReference type="EMBL" id="QJY44872.1"/>
    </source>
</evidence>
<protein>
    <submittedName>
        <fullName evidence="1">Uncharacterized protein</fullName>
    </submittedName>
</protein>
<name>A0A6M6JDH7_9PSEU</name>
<dbReference type="EMBL" id="CP053564">
    <property type="protein sequence ID" value="QJY44872.1"/>
    <property type="molecule type" value="Genomic_DNA"/>
</dbReference>
<evidence type="ECO:0000313" key="2">
    <source>
        <dbReference type="Proteomes" id="UP000505377"/>
    </source>
</evidence>
<accession>A0A6M6JDH7</accession>
<dbReference type="AlphaFoldDB" id="A0A6M6JDH7"/>
<dbReference type="KEGG" id="pbro:HOP40_02640"/>
<reference evidence="1 2" key="1">
    <citation type="submission" date="2020-05" db="EMBL/GenBank/DDBJ databases">
        <authorList>
            <person name="Mo P."/>
        </authorList>
    </citation>
    <scope>NUCLEOTIDE SEQUENCE [LARGE SCALE GENOMIC DNA]</scope>
    <source>
        <strain evidence="1 2">Gen01</strain>
    </source>
</reference>
<dbReference type="Proteomes" id="UP000505377">
    <property type="component" value="Chromosome"/>
</dbReference>
<sequence>MTTTLVPVHGTRLWTEAGFAQASAYVRGRKPRPAVITAAGIDLDNSTGVSAVRCRK</sequence>
<keyword evidence="2" id="KW-1185">Reference proteome</keyword>
<organism evidence="1 2">
    <name type="scientific">Pseudonocardia broussonetiae</name>
    <dbReference type="NCBI Taxonomy" id="2736640"/>
    <lineage>
        <taxon>Bacteria</taxon>
        <taxon>Bacillati</taxon>
        <taxon>Actinomycetota</taxon>
        <taxon>Actinomycetes</taxon>
        <taxon>Pseudonocardiales</taxon>
        <taxon>Pseudonocardiaceae</taxon>
        <taxon>Pseudonocardia</taxon>
    </lineage>
</organism>